<organism evidence="3 4">
    <name type="scientific">Nocardia seriolae</name>
    <dbReference type="NCBI Taxonomy" id="37332"/>
    <lineage>
        <taxon>Bacteria</taxon>
        <taxon>Bacillati</taxon>
        <taxon>Actinomycetota</taxon>
        <taxon>Actinomycetes</taxon>
        <taxon>Mycobacteriales</taxon>
        <taxon>Nocardiaceae</taxon>
        <taxon>Nocardia</taxon>
    </lineage>
</organism>
<dbReference type="PROSITE" id="PS50995">
    <property type="entry name" value="HTH_MARR_2"/>
    <property type="match status" value="1"/>
</dbReference>
<dbReference type="InterPro" id="IPR000835">
    <property type="entry name" value="HTH_MarR-typ"/>
</dbReference>
<feature type="region of interest" description="Disordered" evidence="1">
    <location>
        <begin position="1"/>
        <end position="20"/>
    </location>
</feature>
<dbReference type="PANTHER" id="PTHR33164:SF103">
    <property type="entry name" value="REGULATORY PROTEIN MARR"/>
    <property type="match status" value="1"/>
</dbReference>
<evidence type="ECO:0000259" key="2">
    <source>
        <dbReference type="PROSITE" id="PS50995"/>
    </source>
</evidence>
<dbReference type="Gene3D" id="1.10.10.10">
    <property type="entry name" value="Winged helix-like DNA-binding domain superfamily/Winged helix DNA-binding domain"/>
    <property type="match status" value="1"/>
</dbReference>
<gene>
    <name evidence="3" type="ORF">NS506_05616</name>
</gene>
<dbReference type="KEGG" id="nsr:NS506_05616"/>
<dbReference type="Proteomes" id="UP000180166">
    <property type="component" value="Chromosome"/>
</dbReference>
<dbReference type="AlphaFoldDB" id="A0ABC8AZD3"/>
<dbReference type="SMART" id="SM00347">
    <property type="entry name" value="HTH_MARR"/>
    <property type="match status" value="1"/>
</dbReference>
<dbReference type="GO" id="GO:0006355">
    <property type="term" value="P:regulation of DNA-templated transcription"/>
    <property type="evidence" value="ECO:0007669"/>
    <property type="project" value="UniProtKB-ARBA"/>
</dbReference>
<evidence type="ECO:0000256" key="1">
    <source>
        <dbReference type="SAM" id="MobiDB-lite"/>
    </source>
</evidence>
<accession>A0ABC8AZD3</accession>
<sequence length="167" mass="18256">MLWIMPSSPGTEPRETAGPDDDLAELFLRTMKRLRRTQSARLSPLGLTPAQSRALRIIGRADEHGDEPLRMSALAKHLGIVPRSATTVVDALAAADLVARQPDPANRRATLVTPTAAGRKALDRMWEARRDASEEIFAVLSPDQRHTLRDLLATLAGDESAPPRRPS</sequence>
<feature type="domain" description="HTH marR-type" evidence="2">
    <location>
        <begin position="20"/>
        <end position="157"/>
    </location>
</feature>
<dbReference type="PANTHER" id="PTHR33164">
    <property type="entry name" value="TRANSCRIPTIONAL REGULATOR, MARR FAMILY"/>
    <property type="match status" value="1"/>
</dbReference>
<name>A0ABC8AZD3_9NOCA</name>
<protein>
    <recommendedName>
        <fullName evidence="2">HTH marR-type domain-containing protein</fullName>
    </recommendedName>
</protein>
<evidence type="ECO:0000313" key="4">
    <source>
        <dbReference type="Proteomes" id="UP000180166"/>
    </source>
</evidence>
<dbReference type="SUPFAM" id="SSF46785">
    <property type="entry name" value="Winged helix' DNA-binding domain"/>
    <property type="match status" value="1"/>
</dbReference>
<evidence type="ECO:0000313" key="3">
    <source>
        <dbReference type="EMBL" id="APA99662.1"/>
    </source>
</evidence>
<dbReference type="EMBL" id="CP017839">
    <property type="protein sequence ID" value="APA99662.1"/>
    <property type="molecule type" value="Genomic_DNA"/>
</dbReference>
<dbReference type="InterPro" id="IPR039422">
    <property type="entry name" value="MarR/SlyA-like"/>
</dbReference>
<dbReference type="InterPro" id="IPR036388">
    <property type="entry name" value="WH-like_DNA-bd_sf"/>
</dbReference>
<proteinExistence type="predicted"/>
<dbReference type="InterPro" id="IPR036390">
    <property type="entry name" value="WH_DNA-bd_sf"/>
</dbReference>
<reference evidence="3 4" key="1">
    <citation type="submission" date="2016-10" db="EMBL/GenBank/DDBJ databases">
        <title>Genome sequence of Nocardia seriolae strain EM150506, isolated from Anguila japonica.</title>
        <authorList>
            <person name="Han H.-J."/>
        </authorList>
    </citation>
    <scope>NUCLEOTIDE SEQUENCE [LARGE SCALE GENOMIC DNA]</scope>
    <source>
        <strain evidence="3 4">EM150506</strain>
    </source>
</reference>
<dbReference type="Pfam" id="PF12802">
    <property type="entry name" value="MarR_2"/>
    <property type="match status" value="1"/>
</dbReference>